<proteinExistence type="predicted"/>
<feature type="region of interest" description="Disordered" evidence="1">
    <location>
        <begin position="208"/>
        <end position="233"/>
    </location>
</feature>
<evidence type="ECO:0000313" key="3">
    <source>
        <dbReference type="Proteomes" id="UP000654918"/>
    </source>
</evidence>
<accession>A0A8H6NEN4</accession>
<keyword evidence="3" id="KW-1185">Reference proteome</keyword>
<feature type="region of interest" description="Disordered" evidence="1">
    <location>
        <begin position="33"/>
        <end position="73"/>
    </location>
</feature>
<protein>
    <submittedName>
        <fullName evidence="2">Uncharacterized protein</fullName>
    </submittedName>
</protein>
<feature type="region of interest" description="Disordered" evidence="1">
    <location>
        <begin position="1"/>
        <end position="21"/>
    </location>
</feature>
<dbReference type="Proteomes" id="UP000654918">
    <property type="component" value="Unassembled WGS sequence"/>
</dbReference>
<organism evidence="2 3">
    <name type="scientific">Colletotrichum plurivorum</name>
    <dbReference type="NCBI Taxonomy" id="2175906"/>
    <lineage>
        <taxon>Eukaryota</taxon>
        <taxon>Fungi</taxon>
        <taxon>Dikarya</taxon>
        <taxon>Ascomycota</taxon>
        <taxon>Pezizomycotina</taxon>
        <taxon>Sordariomycetes</taxon>
        <taxon>Hypocreomycetidae</taxon>
        <taxon>Glomerellales</taxon>
        <taxon>Glomerellaceae</taxon>
        <taxon>Colletotrichum</taxon>
        <taxon>Colletotrichum orchidearum species complex</taxon>
    </lineage>
</organism>
<gene>
    <name evidence="2" type="ORF">CPLU01_07289</name>
</gene>
<reference evidence="2" key="1">
    <citation type="journal article" date="2020" name="Phytopathology">
        <title>Genome Sequence Resources of Colletotrichum truncatum, C. plurivorum, C. musicola, and C. sojae: Four Species Pathogenic to Soybean (Glycine max).</title>
        <authorList>
            <person name="Rogerio F."/>
            <person name="Boufleur T.R."/>
            <person name="Ciampi-Guillardi M."/>
            <person name="Sukno S.A."/>
            <person name="Thon M.R."/>
            <person name="Massola Junior N.S."/>
            <person name="Baroncelli R."/>
        </authorList>
    </citation>
    <scope>NUCLEOTIDE SEQUENCE</scope>
    <source>
        <strain evidence="2">LFN00145</strain>
    </source>
</reference>
<evidence type="ECO:0000313" key="2">
    <source>
        <dbReference type="EMBL" id="KAF6830599.1"/>
    </source>
</evidence>
<feature type="compositionally biased region" description="Basic residues" evidence="1">
    <location>
        <begin position="1"/>
        <end position="10"/>
    </location>
</feature>
<evidence type="ECO:0000256" key="1">
    <source>
        <dbReference type="SAM" id="MobiDB-lite"/>
    </source>
</evidence>
<comment type="caution">
    <text evidence="2">The sequence shown here is derived from an EMBL/GenBank/DDBJ whole genome shotgun (WGS) entry which is preliminary data.</text>
</comment>
<sequence>MRNLSTRKRSSKEDKDLEPTTLLTTLIVTVKPNQVSTTTGPARVVYYTPTPEPPKRPSSDQAPPSDPQGPEPSEAAYIYFEWNEYTDFWEGDKKPNAQWQMLPRKLDKMYHIVCRVTPVGGVLATVKEPTRSPGRPASFSAVADIWGRHNCKYKSGRAEGDPGKLSCDGVPEFDCYADPQEGEGINCSTEPGHDRYYIPRVRCEFPAGKKTRNSHSDKNNNGGWRPIPGDWGV</sequence>
<dbReference type="AlphaFoldDB" id="A0A8H6NEN4"/>
<name>A0A8H6NEN4_9PEZI</name>
<dbReference type="EMBL" id="WIGO01000092">
    <property type="protein sequence ID" value="KAF6830599.1"/>
    <property type="molecule type" value="Genomic_DNA"/>
</dbReference>